<dbReference type="Gene3D" id="3.30.300.30">
    <property type="match status" value="1"/>
</dbReference>
<dbReference type="SUPFAM" id="SSF56801">
    <property type="entry name" value="Acetyl-CoA synthetase-like"/>
    <property type="match status" value="1"/>
</dbReference>
<dbReference type="RefSeq" id="WP_353303184.1">
    <property type="nucleotide sequence ID" value="NZ_BAABWN010000007.1"/>
</dbReference>
<dbReference type="Proteomes" id="UP001465153">
    <property type="component" value="Unassembled WGS sequence"/>
</dbReference>
<reference evidence="5 6" key="1">
    <citation type="submission" date="2024-04" db="EMBL/GenBank/DDBJ databases">
        <title>Draft genome sequence of Sessilibacter corallicola NBRC 116591.</title>
        <authorList>
            <person name="Miyakawa T."/>
            <person name="Kusuya Y."/>
            <person name="Miura T."/>
        </authorList>
    </citation>
    <scope>NUCLEOTIDE SEQUENCE [LARGE SCALE GENOMIC DNA]</scope>
    <source>
        <strain evidence="5 6">KU-00831-HH</strain>
    </source>
</reference>
<dbReference type="Gene3D" id="3.40.50.12780">
    <property type="entry name" value="N-terminal domain of ligase-like"/>
    <property type="match status" value="1"/>
</dbReference>
<keyword evidence="6" id="KW-1185">Reference proteome</keyword>
<dbReference type="EMBL" id="BAABWN010000007">
    <property type="protein sequence ID" value="GAA6168476.1"/>
    <property type="molecule type" value="Genomic_DNA"/>
</dbReference>
<dbReference type="PANTHER" id="PTHR43201:SF5">
    <property type="entry name" value="MEDIUM-CHAIN ACYL-COA LIGASE ACSF2, MITOCHONDRIAL"/>
    <property type="match status" value="1"/>
</dbReference>
<evidence type="ECO:0000313" key="5">
    <source>
        <dbReference type="EMBL" id="GAA6168476.1"/>
    </source>
</evidence>
<dbReference type="InterPro" id="IPR045851">
    <property type="entry name" value="AMP-bd_C_sf"/>
</dbReference>
<evidence type="ECO:0000259" key="3">
    <source>
        <dbReference type="Pfam" id="PF00501"/>
    </source>
</evidence>
<feature type="domain" description="AMP-binding enzyme C-terminal" evidence="4">
    <location>
        <begin position="459"/>
        <end position="534"/>
    </location>
</feature>
<comment type="caution">
    <text evidence="5">The sequence shown here is derived from an EMBL/GenBank/DDBJ whole genome shotgun (WGS) entry which is preliminary data.</text>
</comment>
<dbReference type="PANTHER" id="PTHR43201">
    <property type="entry name" value="ACYL-COA SYNTHETASE"/>
    <property type="match status" value="1"/>
</dbReference>
<proteinExistence type="inferred from homology"/>
<evidence type="ECO:0000256" key="1">
    <source>
        <dbReference type="ARBA" id="ARBA00006432"/>
    </source>
</evidence>
<dbReference type="Pfam" id="PF00501">
    <property type="entry name" value="AMP-binding"/>
    <property type="match status" value="1"/>
</dbReference>
<protein>
    <submittedName>
        <fullName evidence="5">Acyl-CoA synthetase</fullName>
    </submittedName>
</protein>
<keyword evidence="2" id="KW-0436">Ligase</keyword>
<dbReference type="InterPro" id="IPR025110">
    <property type="entry name" value="AMP-bd_C"/>
</dbReference>
<dbReference type="InterPro" id="IPR042099">
    <property type="entry name" value="ANL_N_sf"/>
</dbReference>
<name>A0ABQ0AA04_9GAMM</name>
<organism evidence="5 6">
    <name type="scientific">Sessilibacter corallicola</name>
    <dbReference type="NCBI Taxonomy" id="2904075"/>
    <lineage>
        <taxon>Bacteria</taxon>
        <taxon>Pseudomonadati</taxon>
        <taxon>Pseudomonadota</taxon>
        <taxon>Gammaproteobacteria</taxon>
        <taxon>Cellvibrionales</taxon>
        <taxon>Cellvibrionaceae</taxon>
        <taxon>Sessilibacter</taxon>
    </lineage>
</organism>
<dbReference type="InterPro" id="IPR000873">
    <property type="entry name" value="AMP-dep_synth/lig_dom"/>
</dbReference>
<accession>A0ABQ0AA04</accession>
<dbReference type="Pfam" id="PF13193">
    <property type="entry name" value="AMP-binding_C"/>
    <property type="match status" value="1"/>
</dbReference>
<sequence length="609" mass="66017">MNNANTIYQAVKKSSELHDAHTAFTLITKIKPNFSEKTYNYFEFFSNLKRAARLFKDLSENKSKVVVSTLLPNIPQHQIALWGAECIGIANPLNPLLSVEAITELLLKANSDIVLSLGPTPGINIWQKAQQAAANVREISGKEIKLLSVSVLPTAINVAMKLISKPLPKPLRPEMVLNDFDSLLLKYSDEELPSNWLNGPEDTVAYFHTGGTTGTPKLAKHSSKNQLESARRVCEGFELQAAETIVNGLPLFHVAGAIVNSLSALISGLNIILPTVKSFRDPNVIQAHWKIIEYYRVNISGGIPTSVASMLSVPLNGSDTSSLRIMSSGGAPIPENLYADIRALTGVELYCIYGMTETAGFISMANVSNPIVKGSAGVVAESSGIRINGSSGTTCGGEVLVKSESVFSGYLGDEKSAVNDGWLHTGDLGYIDSDSNLFITGRAKDLIIRSGHNIDPAMIEHCLEQHLGVELAAAVGWLDEYAGELPVAFVQLREGVNVSEQQLQEFVNDRIDERPACPKKIFILDKLPVTTVGKIHKPSLREKSTAAAIKELLNKKFVDKELTVKAAINSQGKYNVKVQTQAVDESFNKSCEHLSQKLGVIIEANASEA</sequence>
<evidence type="ECO:0000256" key="2">
    <source>
        <dbReference type="ARBA" id="ARBA00022598"/>
    </source>
</evidence>
<evidence type="ECO:0000259" key="4">
    <source>
        <dbReference type="Pfam" id="PF13193"/>
    </source>
</evidence>
<evidence type="ECO:0000313" key="6">
    <source>
        <dbReference type="Proteomes" id="UP001465153"/>
    </source>
</evidence>
<gene>
    <name evidence="5" type="ORF">NBRC116591_22870</name>
</gene>
<comment type="similarity">
    <text evidence="1">Belongs to the ATP-dependent AMP-binding enzyme family.</text>
</comment>
<dbReference type="PROSITE" id="PS00455">
    <property type="entry name" value="AMP_BINDING"/>
    <property type="match status" value="1"/>
</dbReference>
<feature type="domain" description="AMP-dependent synthetase/ligase" evidence="3">
    <location>
        <begin position="34"/>
        <end position="411"/>
    </location>
</feature>
<dbReference type="InterPro" id="IPR020845">
    <property type="entry name" value="AMP-binding_CS"/>
</dbReference>